<reference evidence="4 5" key="1">
    <citation type="submission" date="2019-10" db="EMBL/GenBank/DDBJ databases">
        <title>Genome Sequence of Micromonospora terminaliae DSM 101760.</title>
        <authorList>
            <person name="Guo L."/>
        </authorList>
    </citation>
    <scope>NUCLEOTIDE SEQUENCE [LARGE SCALE GENOMIC DNA]</scope>
    <source>
        <strain evidence="4 5">DSM 101760</strain>
    </source>
</reference>
<evidence type="ECO:0000256" key="1">
    <source>
        <dbReference type="SAM" id="MobiDB-lite"/>
    </source>
</evidence>
<keyword evidence="5" id="KW-1185">Reference proteome</keyword>
<keyword evidence="2" id="KW-0812">Transmembrane</keyword>
<organism evidence="3 6">
    <name type="scientific">Micromonospora terminaliae</name>
    <dbReference type="NCBI Taxonomy" id="1914461"/>
    <lineage>
        <taxon>Bacteria</taxon>
        <taxon>Bacillati</taxon>
        <taxon>Actinomycetota</taxon>
        <taxon>Actinomycetes</taxon>
        <taxon>Micromonosporales</taxon>
        <taxon>Micromonosporaceae</taxon>
        <taxon>Micromonospora</taxon>
    </lineage>
</organism>
<name>A0AAJ3DHY2_9ACTN</name>
<keyword evidence="2" id="KW-0472">Membrane</keyword>
<feature type="region of interest" description="Disordered" evidence="1">
    <location>
        <begin position="1"/>
        <end position="23"/>
    </location>
</feature>
<dbReference type="EMBL" id="JAAHBZ010000001">
    <property type="protein sequence ID" value="NES26538.1"/>
    <property type="molecule type" value="Genomic_DNA"/>
</dbReference>
<dbReference type="AlphaFoldDB" id="A0AAJ3DHY2"/>
<feature type="transmembrane region" description="Helical" evidence="2">
    <location>
        <begin position="64"/>
        <end position="85"/>
    </location>
</feature>
<evidence type="ECO:0000313" key="3">
    <source>
        <dbReference type="EMBL" id="NES26538.1"/>
    </source>
</evidence>
<feature type="region of interest" description="Disordered" evidence="1">
    <location>
        <begin position="398"/>
        <end position="422"/>
    </location>
</feature>
<keyword evidence="2" id="KW-1133">Transmembrane helix</keyword>
<gene>
    <name evidence="3" type="ORF">G3561_03075</name>
    <name evidence="4" type="ORF">GCE86_29000</name>
</gene>
<dbReference type="Proteomes" id="UP000402241">
    <property type="component" value="Chromosome"/>
</dbReference>
<evidence type="ECO:0000313" key="5">
    <source>
        <dbReference type="Proteomes" id="UP000402241"/>
    </source>
</evidence>
<evidence type="ECO:0000313" key="6">
    <source>
        <dbReference type="Proteomes" id="UP000477779"/>
    </source>
</evidence>
<evidence type="ECO:0000313" key="4">
    <source>
        <dbReference type="EMBL" id="QGL50708.1"/>
    </source>
</evidence>
<proteinExistence type="predicted"/>
<feature type="compositionally biased region" description="Basic and acidic residues" evidence="1">
    <location>
        <begin position="1"/>
        <end position="10"/>
    </location>
</feature>
<dbReference type="SUPFAM" id="SSF69304">
    <property type="entry name" value="Tricorn protease N-terminal domain"/>
    <property type="match status" value="1"/>
</dbReference>
<protein>
    <submittedName>
        <fullName evidence="3">Uncharacterized protein</fullName>
    </submittedName>
</protein>
<dbReference type="EMBL" id="CP045309">
    <property type="protein sequence ID" value="QGL50708.1"/>
    <property type="molecule type" value="Genomic_DNA"/>
</dbReference>
<accession>A0AAJ3DHY2</accession>
<sequence length="422" mass="42677">MSRTPGDCDNRTGGPERQLPVTEDELERALRQTLAGRVATSRPLPADPAGAALRRARRTARRRTLTGLALAGVATVLVTTGMAQLGGPSGHGGTPTVVLGDPDGFSPSPLPTATSPAPGPGPVRAELDLIVGSWLDTSGGERRELTGVSGVERAQRVPDYGGWLVTSEATAAGRTLWWVPPNGSDPHVLLAGADAVVVSPDGRQVAWRDGAHLVAAGVVGGQLVASTRTTAAEGATPVGFAGDAVLVRQPDRGGVGVWRRSAGTTPGAARPDVLAVYGTLPDGRVVGLVSAGTPRRPCVALLDPARDLAPVRTGCGPAVATDGLGGVSADGRWLLANTRTGAVLVDLAGLRGTTATTTRPAGPAVAGAVAWTRSGAALHVDATGGLVRVRPDRVLAGERPTASPLDGVGPNERPVVVADTRS</sequence>
<reference evidence="3 6" key="2">
    <citation type="submission" date="2020-02" db="EMBL/GenBank/DDBJ databases">
        <title>WGS of Micromonospora spp. isolated from hot spring.</title>
        <authorList>
            <person name="Thawai C."/>
        </authorList>
    </citation>
    <scope>NUCLEOTIDE SEQUENCE [LARGE SCALE GENOMIC DNA]</scope>
    <source>
        <strain evidence="3 6">TMS7</strain>
    </source>
</reference>
<dbReference type="Proteomes" id="UP000477779">
    <property type="component" value="Unassembled WGS sequence"/>
</dbReference>
<evidence type="ECO:0000256" key="2">
    <source>
        <dbReference type="SAM" id="Phobius"/>
    </source>
</evidence>